<dbReference type="AlphaFoldDB" id="A0A829D8Z8"/>
<reference evidence="1 2" key="1">
    <citation type="submission" date="2013-02" db="EMBL/GenBank/DDBJ databases">
        <authorList>
            <person name="Harkins D.M."/>
            <person name="Durkin A.S."/>
            <person name="Brinkac L.M."/>
            <person name="Haft D.H."/>
            <person name="Selengut J.D."/>
            <person name="Sanka R."/>
            <person name="DePew J."/>
            <person name="Purushe J."/>
            <person name="Whelen A.C."/>
            <person name="Vinetz J.M."/>
            <person name="Sutton G.G."/>
            <person name="Nierman W.C."/>
            <person name="Fouts D.E."/>
        </authorList>
    </citation>
    <scope>NUCLEOTIDE SEQUENCE [LARGE SCALE GENOMIC DNA]</scope>
    <source>
        <strain evidence="1 2">2002000626</strain>
    </source>
</reference>
<organism evidence="1 2">
    <name type="scientific">Leptospira interrogans str. 2002000626</name>
    <dbReference type="NCBI Taxonomy" id="996803"/>
    <lineage>
        <taxon>Bacteria</taxon>
        <taxon>Pseudomonadati</taxon>
        <taxon>Spirochaetota</taxon>
        <taxon>Spirochaetia</taxon>
        <taxon>Leptospirales</taxon>
        <taxon>Leptospiraceae</taxon>
        <taxon>Leptospira</taxon>
    </lineage>
</organism>
<gene>
    <name evidence="1" type="ORF">LEP1GSC029_0332</name>
</gene>
<protein>
    <submittedName>
        <fullName evidence="1">Uncharacterized protein</fullName>
    </submittedName>
</protein>
<accession>A0A829D8Z8</accession>
<evidence type="ECO:0000313" key="2">
    <source>
        <dbReference type="Proteomes" id="UP000012329"/>
    </source>
</evidence>
<dbReference type="EMBL" id="AFJL02000116">
    <property type="protein sequence ID" value="EMY04706.1"/>
    <property type="molecule type" value="Genomic_DNA"/>
</dbReference>
<dbReference type="Proteomes" id="UP000012329">
    <property type="component" value="Unassembled WGS sequence"/>
</dbReference>
<name>A0A829D8Z8_LEPIR</name>
<comment type="caution">
    <text evidence="1">The sequence shown here is derived from an EMBL/GenBank/DDBJ whole genome shotgun (WGS) entry which is preliminary data.</text>
</comment>
<proteinExistence type="predicted"/>
<evidence type="ECO:0000313" key="1">
    <source>
        <dbReference type="EMBL" id="EMY04706.1"/>
    </source>
</evidence>
<sequence length="42" mass="5136">MQNTNWNRETGKTVACILEKREEILSFPKFQVWQKRNVELRN</sequence>